<dbReference type="AlphaFoldDB" id="A0AAV4NH75"/>
<gene>
    <name evidence="1" type="ORF">CEXT_505561</name>
</gene>
<evidence type="ECO:0000313" key="2">
    <source>
        <dbReference type="Proteomes" id="UP001054945"/>
    </source>
</evidence>
<reference evidence="1 2" key="1">
    <citation type="submission" date="2021-06" db="EMBL/GenBank/DDBJ databases">
        <title>Caerostris extrusa draft genome.</title>
        <authorList>
            <person name="Kono N."/>
            <person name="Arakawa K."/>
        </authorList>
    </citation>
    <scope>NUCLEOTIDE SEQUENCE [LARGE SCALE GENOMIC DNA]</scope>
</reference>
<sequence>MKNTILALPSTPLRHSQSSGSLHHPFQISWRFISHISPPVARNYERPPRETHFLGMFGIAVSFDSGHDTRAWLIGLRHVILGVQEGAFRGLCYMVSEILCQA</sequence>
<protein>
    <submittedName>
        <fullName evidence="1">Uncharacterized protein</fullName>
    </submittedName>
</protein>
<dbReference type="Proteomes" id="UP001054945">
    <property type="component" value="Unassembled WGS sequence"/>
</dbReference>
<evidence type="ECO:0000313" key="1">
    <source>
        <dbReference type="EMBL" id="GIX84144.1"/>
    </source>
</evidence>
<accession>A0AAV4NH75</accession>
<keyword evidence="2" id="KW-1185">Reference proteome</keyword>
<organism evidence="1 2">
    <name type="scientific">Caerostris extrusa</name>
    <name type="common">Bark spider</name>
    <name type="synonym">Caerostris bankana</name>
    <dbReference type="NCBI Taxonomy" id="172846"/>
    <lineage>
        <taxon>Eukaryota</taxon>
        <taxon>Metazoa</taxon>
        <taxon>Ecdysozoa</taxon>
        <taxon>Arthropoda</taxon>
        <taxon>Chelicerata</taxon>
        <taxon>Arachnida</taxon>
        <taxon>Araneae</taxon>
        <taxon>Araneomorphae</taxon>
        <taxon>Entelegynae</taxon>
        <taxon>Araneoidea</taxon>
        <taxon>Araneidae</taxon>
        <taxon>Caerostris</taxon>
    </lineage>
</organism>
<proteinExistence type="predicted"/>
<name>A0AAV4NH75_CAEEX</name>
<dbReference type="EMBL" id="BPLR01020934">
    <property type="protein sequence ID" value="GIX84144.1"/>
    <property type="molecule type" value="Genomic_DNA"/>
</dbReference>
<comment type="caution">
    <text evidence="1">The sequence shown here is derived from an EMBL/GenBank/DDBJ whole genome shotgun (WGS) entry which is preliminary data.</text>
</comment>